<reference evidence="3" key="1">
    <citation type="submission" date="2022-10" db="EMBL/GenBank/DDBJ databases">
        <title>Cytochrome P450 Catalyzes Benzene Ring Formation in the Biosynthesis of Trialkyl-Substituted Aromatic Polyketides.</title>
        <authorList>
            <person name="Zhao E."/>
            <person name="Ge H."/>
        </authorList>
    </citation>
    <scope>NUCLEOTIDE SEQUENCE</scope>
    <source>
        <strain evidence="3">NA0869</strain>
    </source>
</reference>
<keyword evidence="4" id="KW-1185">Reference proteome</keyword>
<dbReference type="EMBL" id="CP107567">
    <property type="protein sequence ID" value="UYQ65123.1"/>
    <property type="molecule type" value="Genomic_DNA"/>
</dbReference>
<gene>
    <name evidence="3" type="ORF">OGH68_29120</name>
</gene>
<organism evidence="3 4">
    <name type="scientific">Streptomyces peucetius</name>
    <dbReference type="NCBI Taxonomy" id="1950"/>
    <lineage>
        <taxon>Bacteria</taxon>
        <taxon>Bacillati</taxon>
        <taxon>Actinomycetota</taxon>
        <taxon>Actinomycetes</taxon>
        <taxon>Kitasatosporales</taxon>
        <taxon>Streptomycetaceae</taxon>
        <taxon>Streptomyces</taxon>
    </lineage>
</organism>
<dbReference type="InterPro" id="IPR036514">
    <property type="entry name" value="SGNH_hydro_sf"/>
</dbReference>
<dbReference type="PANTHER" id="PTHR43695:SF1">
    <property type="entry name" value="RHAMNOGALACTURONAN ACETYLESTERASE"/>
    <property type="match status" value="1"/>
</dbReference>
<dbReference type="InterPro" id="IPR037459">
    <property type="entry name" value="RhgT-like"/>
</dbReference>
<keyword evidence="2" id="KW-0378">Hydrolase</keyword>
<dbReference type="RefSeq" id="WP_264248043.1">
    <property type="nucleotide sequence ID" value="NZ_CP107567.1"/>
</dbReference>
<dbReference type="Gene3D" id="2.60.40.10">
    <property type="entry name" value="Immunoglobulins"/>
    <property type="match status" value="1"/>
</dbReference>
<sequence>MSKICIVGNSVAASRTPEEAPLAGWGQFLGEFLTPYHEVRNYARDAMTARTYFTDRFATLLNMLEPGDLVLLGFGAVEQRIDNPARYHGPREFKEFLYLYIEGIRAEGALPVLVTPTARCSFSVEGNVVDTLDVHPEVMREVAKETGVALLDIVEHTTRWLEQLGPQRARHYFRWLDAGEHPNHSDGVIDSTHFNEAGARAVARMIAIGLHESHEIPPGFVDVGTLSMAPEFAGLLPEFTVEAPEYALYSEARVGSAPTVDAPVQSKTVGAMQKFSGTADAGTTYVLFFENGAYLGGTGVNGKGKWQWRRVVNWPAGDHVVHVVGYTAQGVTPVSAVGFTVKDHVQPPVVLGPRDGALNGPRPRFSGTAEAGVTKVMVLEGGRLIASAPVQKDGTWKVTHPHDWKPGTYVVEFVSIFSAIHSRPTTLNVRIHGVPEGNWIRESTLSREPCSDKCEHLPFAGRW</sequence>
<evidence type="ECO:0008006" key="5">
    <source>
        <dbReference type="Google" id="ProtNLM"/>
    </source>
</evidence>
<name>A0ABY6IDM9_STRPE</name>
<dbReference type="InterPro" id="IPR013783">
    <property type="entry name" value="Ig-like_fold"/>
</dbReference>
<dbReference type="Gene3D" id="3.40.50.1110">
    <property type="entry name" value="SGNH hydrolase"/>
    <property type="match status" value="1"/>
</dbReference>
<evidence type="ECO:0000256" key="1">
    <source>
        <dbReference type="ARBA" id="ARBA00008668"/>
    </source>
</evidence>
<proteinExistence type="inferred from homology"/>
<evidence type="ECO:0000313" key="4">
    <source>
        <dbReference type="Proteomes" id="UP001163878"/>
    </source>
</evidence>
<accession>A0ABY6IDM9</accession>
<protein>
    <recommendedName>
        <fullName evidence="5">SGNH hydrolase-type esterase domain-containing protein</fullName>
    </recommendedName>
</protein>
<evidence type="ECO:0000256" key="2">
    <source>
        <dbReference type="ARBA" id="ARBA00022801"/>
    </source>
</evidence>
<evidence type="ECO:0000313" key="3">
    <source>
        <dbReference type="EMBL" id="UYQ65123.1"/>
    </source>
</evidence>
<dbReference type="SUPFAM" id="SSF52266">
    <property type="entry name" value="SGNH hydrolase"/>
    <property type="match status" value="1"/>
</dbReference>
<comment type="similarity">
    <text evidence="1">Belongs to the 'GDSL' lipolytic enzyme family.</text>
</comment>
<dbReference type="Proteomes" id="UP001163878">
    <property type="component" value="Chromosome"/>
</dbReference>
<dbReference type="PANTHER" id="PTHR43695">
    <property type="entry name" value="PUTATIVE (AFU_ORTHOLOGUE AFUA_2G17250)-RELATED"/>
    <property type="match status" value="1"/>
</dbReference>